<keyword evidence="2" id="KW-1185">Reference proteome</keyword>
<accession>A0AAV6H5Z8</accession>
<name>A0AAV6H5Z8_9TELE</name>
<protein>
    <submittedName>
        <fullName evidence="1">Uncharacterized protein</fullName>
    </submittedName>
</protein>
<comment type="caution">
    <text evidence="1">The sequence shown here is derived from an EMBL/GenBank/DDBJ whole genome shotgun (WGS) entry which is preliminary data.</text>
</comment>
<organism evidence="1 2">
    <name type="scientific">Alosa alosa</name>
    <name type="common">allis shad</name>
    <dbReference type="NCBI Taxonomy" id="278164"/>
    <lineage>
        <taxon>Eukaryota</taxon>
        <taxon>Metazoa</taxon>
        <taxon>Chordata</taxon>
        <taxon>Craniata</taxon>
        <taxon>Vertebrata</taxon>
        <taxon>Euteleostomi</taxon>
        <taxon>Actinopterygii</taxon>
        <taxon>Neopterygii</taxon>
        <taxon>Teleostei</taxon>
        <taxon>Clupei</taxon>
        <taxon>Clupeiformes</taxon>
        <taxon>Clupeoidei</taxon>
        <taxon>Clupeidae</taxon>
        <taxon>Alosa</taxon>
    </lineage>
</organism>
<proteinExistence type="predicted"/>
<dbReference type="AlphaFoldDB" id="A0AAV6H5Z8"/>
<evidence type="ECO:0000313" key="2">
    <source>
        <dbReference type="Proteomes" id="UP000823561"/>
    </source>
</evidence>
<dbReference type="EMBL" id="JADWDJ010000004">
    <property type="protein sequence ID" value="KAG5282743.1"/>
    <property type="molecule type" value="Genomic_DNA"/>
</dbReference>
<dbReference type="Proteomes" id="UP000823561">
    <property type="component" value="Chromosome 4"/>
</dbReference>
<sequence length="185" mass="20023">MCQYEHFPPSLQVRCSSRVRGKKRLCVMCASMLKKSTEMGSVRKRNAPRTCRIKMNFTQDTGAEWCPTVCVPQVTGCIVTVMRPPGPRVPQSPASTLTDTRPQVVRVGNNISSSITLSTGAPQGCVLSPLLFDGAVVERVSSTKFLGVHISEDLSWTTNTASLAKLSPACTSSRNSGEQVLHQPS</sequence>
<reference evidence="1" key="1">
    <citation type="submission" date="2020-10" db="EMBL/GenBank/DDBJ databases">
        <title>Chromosome-scale genome assembly of the Allis shad, Alosa alosa.</title>
        <authorList>
            <person name="Margot Z."/>
            <person name="Christophe K."/>
            <person name="Cabau C."/>
            <person name="Louis A."/>
            <person name="Berthelot C."/>
            <person name="Parey E."/>
            <person name="Roest Crollius H."/>
            <person name="Montfort J."/>
            <person name="Robinson-Rechavi M."/>
            <person name="Bucao C."/>
            <person name="Bouchez O."/>
            <person name="Gislard M."/>
            <person name="Lluch J."/>
            <person name="Milhes M."/>
            <person name="Lampietro C."/>
            <person name="Lopez Roques C."/>
            <person name="Donnadieu C."/>
            <person name="Braasch I."/>
            <person name="Desvignes T."/>
            <person name="Postlethwait J."/>
            <person name="Bobe J."/>
            <person name="Guiguen Y."/>
        </authorList>
    </citation>
    <scope>NUCLEOTIDE SEQUENCE</scope>
    <source>
        <strain evidence="1">M-15738</strain>
        <tissue evidence="1">Blood</tissue>
    </source>
</reference>
<evidence type="ECO:0000313" key="1">
    <source>
        <dbReference type="EMBL" id="KAG5282743.1"/>
    </source>
</evidence>
<gene>
    <name evidence="1" type="ORF">AALO_G00059470</name>
</gene>